<organism evidence="11 12">
    <name type="scientific">Trinickia fusca</name>
    <dbReference type="NCBI Taxonomy" id="2419777"/>
    <lineage>
        <taxon>Bacteria</taxon>
        <taxon>Pseudomonadati</taxon>
        <taxon>Pseudomonadota</taxon>
        <taxon>Betaproteobacteria</taxon>
        <taxon>Burkholderiales</taxon>
        <taxon>Burkholderiaceae</taxon>
        <taxon>Trinickia</taxon>
    </lineage>
</organism>
<dbReference type="EC" id="2.7.13.3" evidence="3"/>
<keyword evidence="5" id="KW-0808">Transferase</keyword>
<evidence type="ECO:0000256" key="9">
    <source>
        <dbReference type="ARBA" id="ARBA00023136"/>
    </source>
</evidence>
<evidence type="ECO:0000313" key="12">
    <source>
        <dbReference type="Proteomes" id="UP000280434"/>
    </source>
</evidence>
<evidence type="ECO:0000256" key="7">
    <source>
        <dbReference type="ARBA" id="ARBA00022777"/>
    </source>
</evidence>
<comment type="caution">
    <text evidence="11">The sequence shown here is derived from an EMBL/GenBank/DDBJ whole genome shotgun (WGS) entry which is preliminary data.</text>
</comment>
<keyword evidence="7 11" id="KW-0418">Kinase</keyword>
<evidence type="ECO:0000256" key="6">
    <source>
        <dbReference type="ARBA" id="ARBA00022692"/>
    </source>
</evidence>
<keyword evidence="12" id="KW-1185">Reference proteome</keyword>
<keyword evidence="8" id="KW-1133">Transmembrane helix</keyword>
<dbReference type="RefSeq" id="WP_121281071.1">
    <property type="nucleotide sequence ID" value="NZ_RBZV01000012.1"/>
</dbReference>
<dbReference type="SUPFAM" id="SSF47384">
    <property type="entry name" value="Homodimeric domain of signal transducing histidine kinase"/>
    <property type="match status" value="1"/>
</dbReference>
<dbReference type="InterPro" id="IPR036097">
    <property type="entry name" value="HisK_dim/P_sf"/>
</dbReference>
<feature type="domain" description="Histidine kinase" evidence="10">
    <location>
        <begin position="138"/>
        <end position="351"/>
    </location>
</feature>
<dbReference type="GO" id="GO:0016020">
    <property type="term" value="C:membrane"/>
    <property type="evidence" value="ECO:0007669"/>
    <property type="project" value="UniProtKB-SubCell"/>
</dbReference>
<evidence type="ECO:0000259" key="10">
    <source>
        <dbReference type="PROSITE" id="PS50109"/>
    </source>
</evidence>
<dbReference type="OrthoDB" id="9757990at2"/>
<dbReference type="InterPro" id="IPR004358">
    <property type="entry name" value="Sig_transdc_His_kin-like_C"/>
</dbReference>
<evidence type="ECO:0000256" key="1">
    <source>
        <dbReference type="ARBA" id="ARBA00000085"/>
    </source>
</evidence>
<evidence type="ECO:0000256" key="3">
    <source>
        <dbReference type="ARBA" id="ARBA00012438"/>
    </source>
</evidence>
<dbReference type="GO" id="GO:0000155">
    <property type="term" value="F:phosphorelay sensor kinase activity"/>
    <property type="evidence" value="ECO:0007669"/>
    <property type="project" value="InterPro"/>
</dbReference>
<dbReference type="PRINTS" id="PR00344">
    <property type="entry name" value="BCTRLSENSOR"/>
</dbReference>
<proteinExistence type="predicted"/>
<dbReference type="Proteomes" id="UP000280434">
    <property type="component" value="Unassembled WGS sequence"/>
</dbReference>
<evidence type="ECO:0000313" key="11">
    <source>
        <dbReference type="EMBL" id="RKP44648.1"/>
    </source>
</evidence>
<evidence type="ECO:0000256" key="2">
    <source>
        <dbReference type="ARBA" id="ARBA00004370"/>
    </source>
</evidence>
<gene>
    <name evidence="11" type="ORF">D7S89_22195</name>
</gene>
<keyword evidence="4" id="KW-0597">Phosphoprotein</keyword>
<dbReference type="PROSITE" id="PS50109">
    <property type="entry name" value="HIS_KIN"/>
    <property type="match status" value="1"/>
</dbReference>
<dbReference type="InterPro" id="IPR050428">
    <property type="entry name" value="TCS_sensor_his_kinase"/>
</dbReference>
<dbReference type="InterPro" id="IPR005467">
    <property type="entry name" value="His_kinase_dom"/>
</dbReference>
<accession>A0A494X1P4</accession>
<reference evidence="11 12" key="1">
    <citation type="submission" date="2018-10" db="EMBL/GenBank/DDBJ databases">
        <title>Paraburkholderia sp. 7MK8-2, isolated from soil.</title>
        <authorList>
            <person name="Gao Z.-H."/>
            <person name="Qiu L.-H."/>
        </authorList>
    </citation>
    <scope>NUCLEOTIDE SEQUENCE [LARGE SCALE GENOMIC DNA]</scope>
    <source>
        <strain evidence="11 12">7MK8-2</strain>
    </source>
</reference>
<dbReference type="AlphaFoldDB" id="A0A494X1P4"/>
<dbReference type="InterPro" id="IPR036890">
    <property type="entry name" value="HATPase_C_sf"/>
</dbReference>
<dbReference type="SUPFAM" id="SSF55874">
    <property type="entry name" value="ATPase domain of HSP90 chaperone/DNA topoisomerase II/histidine kinase"/>
    <property type="match status" value="1"/>
</dbReference>
<dbReference type="PANTHER" id="PTHR45436:SF5">
    <property type="entry name" value="SENSOR HISTIDINE KINASE TRCS"/>
    <property type="match status" value="1"/>
</dbReference>
<dbReference type="InterPro" id="IPR003594">
    <property type="entry name" value="HATPase_dom"/>
</dbReference>
<comment type="subcellular location">
    <subcellularLocation>
        <location evidence="2">Membrane</location>
    </subcellularLocation>
</comment>
<name>A0A494X1P4_9BURK</name>
<keyword evidence="9" id="KW-0472">Membrane</keyword>
<dbReference type="Pfam" id="PF02518">
    <property type="entry name" value="HATPase_c"/>
    <property type="match status" value="1"/>
</dbReference>
<dbReference type="Gene3D" id="3.30.565.10">
    <property type="entry name" value="Histidine kinase-like ATPase, C-terminal domain"/>
    <property type="match status" value="1"/>
</dbReference>
<dbReference type="EMBL" id="RBZV01000012">
    <property type="protein sequence ID" value="RKP44648.1"/>
    <property type="molecule type" value="Genomic_DNA"/>
</dbReference>
<evidence type="ECO:0000256" key="4">
    <source>
        <dbReference type="ARBA" id="ARBA00022553"/>
    </source>
</evidence>
<dbReference type="PANTHER" id="PTHR45436">
    <property type="entry name" value="SENSOR HISTIDINE KINASE YKOH"/>
    <property type="match status" value="1"/>
</dbReference>
<keyword evidence="6" id="KW-0812">Transmembrane</keyword>
<evidence type="ECO:0000256" key="8">
    <source>
        <dbReference type="ARBA" id="ARBA00022989"/>
    </source>
</evidence>
<dbReference type="CDD" id="cd00075">
    <property type="entry name" value="HATPase"/>
    <property type="match status" value="1"/>
</dbReference>
<dbReference type="SMART" id="SM00387">
    <property type="entry name" value="HATPase_c"/>
    <property type="match status" value="1"/>
</dbReference>
<sequence>MESLRYAHAPAPHDAQVSVGIKQLQSMLDAQPWGTVALAPDGRVVAASARAVAMLGTPIPVGTALEHVFGFCLRDGAEPYTALEQGREVEIDGTWCWLKLTRVEHDERDANCVAASVAIVDITPLHRALDERIASLRFLSHDLRSPLNSIVALTQLQEIDAATFAQCGGMKQIGELARYALSLGENFLFSSVVGNLQRRDFSRFDLRATLRELVPQLEVAAVYRGVSLRLWLPDERPVWINGLRPFVARALQNLVDNAIQASAAGSTVAISFKQVDAEVEIGVKDAAGGLPGLHQKERIEDFDELSQKTSKGFGLGLKLATRIVSLHGGTLHAEINEDGGTTFVMRLPCLARQRLAAQGEGQLDTVRDSVRAFAAGALK</sequence>
<evidence type="ECO:0000256" key="5">
    <source>
        <dbReference type="ARBA" id="ARBA00022679"/>
    </source>
</evidence>
<protein>
    <recommendedName>
        <fullName evidence="3">histidine kinase</fullName>
        <ecNumber evidence="3">2.7.13.3</ecNumber>
    </recommendedName>
</protein>
<comment type="catalytic activity">
    <reaction evidence="1">
        <text>ATP + protein L-histidine = ADP + protein N-phospho-L-histidine.</text>
        <dbReference type="EC" id="2.7.13.3"/>
    </reaction>
</comment>